<dbReference type="GO" id="GO:0006564">
    <property type="term" value="P:L-serine biosynthetic process"/>
    <property type="evidence" value="ECO:0007669"/>
    <property type="project" value="TreeGrafter"/>
</dbReference>
<keyword evidence="2" id="KW-0378">Hydrolase</keyword>
<evidence type="ECO:0000313" key="3">
    <source>
        <dbReference type="EMBL" id="SHD76442.1"/>
    </source>
</evidence>
<dbReference type="Pfam" id="PF12710">
    <property type="entry name" value="HAD"/>
    <property type="match status" value="1"/>
</dbReference>
<organism evidence="3 4">
    <name type="scientific">[Clostridium] ultunense Esp</name>
    <dbReference type="NCBI Taxonomy" id="1288971"/>
    <lineage>
        <taxon>Bacteria</taxon>
        <taxon>Bacillati</taxon>
        <taxon>Bacillota</taxon>
        <taxon>Tissierellia</taxon>
        <taxon>Tissierellales</taxon>
        <taxon>Tepidimicrobiaceae</taxon>
        <taxon>Schnuerera</taxon>
    </lineage>
</organism>
<gene>
    <name evidence="3" type="ORF">CUESP1_1067</name>
</gene>
<accession>A0A1M4PLV7</accession>
<dbReference type="Gene3D" id="3.40.50.1000">
    <property type="entry name" value="HAD superfamily/HAD-like"/>
    <property type="match status" value="1"/>
</dbReference>
<protein>
    <submittedName>
        <fullName evidence="3">Putative 2,3-diketo-5-methylthio-1-phosphopentane phosphatase</fullName>
    </submittedName>
</protein>
<dbReference type="AlphaFoldDB" id="A0A1M4PLV7"/>
<dbReference type="InterPro" id="IPR036412">
    <property type="entry name" value="HAD-like_sf"/>
</dbReference>
<dbReference type="NCBIfam" id="TIGR01488">
    <property type="entry name" value="HAD-SF-IB"/>
    <property type="match status" value="1"/>
</dbReference>
<comment type="similarity">
    <text evidence="1">Belongs to the HAD-like hydrolase superfamily. SerB family.</text>
</comment>
<dbReference type="RefSeq" id="WP_025640707.1">
    <property type="nucleotide sequence ID" value="NZ_LT669839.1"/>
</dbReference>
<dbReference type="GO" id="GO:0036424">
    <property type="term" value="F:L-phosphoserine phosphatase activity"/>
    <property type="evidence" value="ECO:0007669"/>
    <property type="project" value="TreeGrafter"/>
</dbReference>
<dbReference type="Proteomes" id="UP000245423">
    <property type="component" value="Chromosome 1"/>
</dbReference>
<dbReference type="PANTHER" id="PTHR43344">
    <property type="entry name" value="PHOSPHOSERINE PHOSPHATASE"/>
    <property type="match status" value="1"/>
</dbReference>
<name>A0A1M4PLV7_9FIRM</name>
<dbReference type="SUPFAM" id="SSF56784">
    <property type="entry name" value="HAD-like"/>
    <property type="match status" value="1"/>
</dbReference>
<evidence type="ECO:0000256" key="2">
    <source>
        <dbReference type="ARBA" id="ARBA00022801"/>
    </source>
</evidence>
<proteinExistence type="inferred from homology"/>
<evidence type="ECO:0000313" key="4">
    <source>
        <dbReference type="Proteomes" id="UP000245423"/>
    </source>
</evidence>
<dbReference type="Gene3D" id="3.90.1470.20">
    <property type="match status" value="1"/>
</dbReference>
<dbReference type="PANTHER" id="PTHR43344:SF21">
    <property type="entry name" value="POLYOL PHOSPHATE PHOSPHATASE PYP1"/>
    <property type="match status" value="1"/>
</dbReference>
<dbReference type="NCBIfam" id="TIGR01489">
    <property type="entry name" value="DKMTPPase-SF"/>
    <property type="match status" value="1"/>
</dbReference>
<evidence type="ECO:0000256" key="1">
    <source>
        <dbReference type="ARBA" id="ARBA00009184"/>
    </source>
</evidence>
<dbReference type="EMBL" id="LT669839">
    <property type="protein sequence ID" value="SHD76442.1"/>
    <property type="molecule type" value="Genomic_DNA"/>
</dbReference>
<dbReference type="GO" id="GO:0005737">
    <property type="term" value="C:cytoplasm"/>
    <property type="evidence" value="ECO:0007669"/>
    <property type="project" value="TreeGrafter"/>
</dbReference>
<sequence>MNILKNNKNIIVLCDFDGTITTEDTNVKLFNKIGDKDIIQKYREKYYNGEIDIRTLSNNQFDSVKLSKESYLDFILNEIKLQRGFKLFYTNLNKYKIPFVIVSGGYETGIRPFLNKHGFNDIPIYANKLIFNGDSVTAQYYDEEHFPDLIRKDCYKDFKVEIVKKYRKKYDRIIFIGDGSTDINIADKVDYLFAKDYLRDYCIKNNIDHIDWEDFNDVNKWIFRY</sequence>
<dbReference type="GO" id="GO:0000287">
    <property type="term" value="F:magnesium ion binding"/>
    <property type="evidence" value="ECO:0007669"/>
    <property type="project" value="TreeGrafter"/>
</dbReference>
<dbReference type="OrthoDB" id="9804940at2"/>
<reference evidence="3 4" key="1">
    <citation type="submission" date="2016-11" db="EMBL/GenBank/DDBJ databases">
        <authorList>
            <person name="Manzoor S."/>
        </authorList>
    </citation>
    <scope>NUCLEOTIDE SEQUENCE [LARGE SCALE GENOMIC DNA]</scope>
    <source>
        <strain evidence="3">Clostridium ultunense strain Esp</strain>
    </source>
</reference>
<dbReference type="InterPro" id="IPR050582">
    <property type="entry name" value="HAD-like_SerB"/>
</dbReference>
<dbReference type="InterPro" id="IPR006384">
    <property type="entry name" value="HAD_hydro_PyrdxlP_Pase-like"/>
</dbReference>
<dbReference type="InterPro" id="IPR023214">
    <property type="entry name" value="HAD_sf"/>
</dbReference>
<keyword evidence="4" id="KW-1185">Reference proteome</keyword>